<keyword evidence="6" id="KW-1015">Disulfide bond</keyword>
<organism evidence="8 9">
    <name type="scientific">Geodia barretti</name>
    <name type="common">Barrett's horny sponge</name>
    <dbReference type="NCBI Taxonomy" id="519541"/>
    <lineage>
        <taxon>Eukaryota</taxon>
        <taxon>Metazoa</taxon>
        <taxon>Porifera</taxon>
        <taxon>Demospongiae</taxon>
        <taxon>Heteroscleromorpha</taxon>
        <taxon>Tetractinellida</taxon>
        <taxon>Astrophorina</taxon>
        <taxon>Geodiidae</taxon>
        <taxon>Geodia</taxon>
    </lineage>
</organism>
<evidence type="ECO:0000256" key="3">
    <source>
        <dbReference type="ARBA" id="ARBA00012646"/>
    </source>
</evidence>
<dbReference type="GO" id="GO:0003993">
    <property type="term" value="F:acid phosphatase activity"/>
    <property type="evidence" value="ECO:0007669"/>
    <property type="project" value="UniProtKB-EC"/>
</dbReference>
<keyword evidence="9" id="KW-1185">Reference proteome</keyword>
<dbReference type="EMBL" id="CASHTH010002986">
    <property type="protein sequence ID" value="CAI8038230.1"/>
    <property type="molecule type" value="Genomic_DNA"/>
</dbReference>
<dbReference type="SUPFAM" id="SSF53254">
    <property type="entry name" value="Phosphoglycerate mutase-like"/>
    <property type="match status" value="1"/>
</dbReference>
<evidence type="ECO:0000256" key="5">
    <source>
        <dbReference type="ARBA" id="ARBA00022801"/>
    </source>
</evidence>
<name>A0AA35X4X4_GEOBA</name>
<dbReference type="AlphaFoldDB" id="A0AA35X4X4"/>
<reference evidence="8" key="1">
    <citation type="submission" date="2023-03" db="EMBL/GenBank/DDBJ databases">
        <authorList>
            <person name="Steffen K."/>
            <person name="Cardenas P."/>
        </authorList>
    </citation>
    <scope>NUCLEOTIDE SEQUENCE</scope>
</reference>
<evidence type="ECO:0000313" key="8">
    <source>
        <dbReference type="EMBL" id="CAI8038230.1"/>
    </source>
</evidence>
<proteinExistence type="inferred from homology"/>
<protein>
    <recommendedName>
        <fullName evidence="3">acid phosphatase</fullName>
        <ecNumber evidence="3">3.1.3.2</ecNumber>
    </recommendedName>
</protein>
<evidence type="ECO:0000256" key="7">
    <source>
        <dbReference type="ARBA" id="ARBA00023180"/>
    </source>
</evidence>
<dbReference type="PANTHER" id="PTHR11567:SF211">
    <property type="entry name" value="PROSTATIC ACID PHOSPHATASE"/>
    <property type="match status" value="1"/>
</dbReference>
<evidence type="ECO:0000256" key="2">
    <source>
        <dbReference type="ARBA" id="ARBA00005375"/>
    </source>
</evidence>
<comment type="caution">
    <text evidence="8">The sequence shown here is derived from an EMBL/GenBank/DDBJ whole genome shotgun (WGS) entry which is preliminary data.</text>
</comment>
<dbReference type="Pfam" id="PF00328">
    <property type="entry name" value="His_Phos_2"/>
    <property type="match status" value="1"/>
</dbReference>
<accession>A0AA35X4X4</accession>
<comment type="catalytic activity">
    <reaction evidence="1">
        <text>a phosphate monoester + H2O = an alcohol + phosphate</text>
        <dbReference type="Rhea" id="RHEA:15017"/>
        <dbReference type="ChEBI" id="CHEBI:15377"/>
        <dbReference type="ChEBI" id="CHEBI:30879"/>
        <dbReference type="ChEBI" id="CHEBI:43474"/>
        <dbReference type="ChEBI" id="CHEBI:67140"/>
        <dbReference type="EC" id="3.1.3.2"/>
    </reaction>
</comment>
<evidence type="ECO:0000256" key="4">
    <source>
        <dbReference type="ARBA" id="ARBA00022729"/>
    </source>
</evidence>
<dbReference type="EC" id="3.1.3.2" evidence="3"/>
<dbReference type="InterPro" id="IPR050645">
    <property type="entry name" value="Histidine_acid_phosphatase"/>
</dbReference>
<evidence type="ECO:0000313" key="9">
    <source>
        <dbReference type="Proteomes" id="UP001174909"/>
    </source>
</evidence>
<keyword evidence="4" id="KW-0732">Signal</keyword>
<evidence type="ECO:0000256" key="1">
    <source>
        <dbReference type="ARBA" id="ARBA00000032"/>
    </source>
</evidence>
<dbReference type="InterPro" id="IPR029033">
    <property type="entry name" value="His_PPase_superfam"/>
</dbReference>
<keyword evidence="5" id="KW-0378">Hydrolase</keyword>
<keyword evidence="7" id="KW-0325">Glycoprotein</keyword>
<comment type="similarity">
    <text evidence="2">Belongs to the histidine acid phosphatase family.</text>
</comment>
<evidence type="ECO:0000256" key="6">
    <source>
        <dbReference type="ARBA" id="ARBA00023157"/>
    </source>
</evidence>
<gene>
    <name evidence="8" type="ORF">GBAR_LOCUS21316</name>
</gene>
<sequence length="279" mass="31713">MKQRGEAAELTRMRISLRILASCCLPGPACVGCCEVPATFRMAKPFFILAGSLLAVSHALKLELASVLFRHGDRSPTQTFPKDRYQESYWPQGFGQLSTEGMRQEYFLGEVLRNRYVEELELIHPNYTRVQVYVRSTDYDRTLMSAESVLAALFPPKGDQMLHAYSNCPAYEKLLQEDKESQSYRDLNEENEEIYKLNLSSWATPTVMDRLLNLTVYTSSLLFNSVTKNRFTAGKWVGKVVSDMKTRVEDPDSAMRLYLYSARPSSLNSTLKTAVAKRG</sequence>
<dbReference type="Proteomes" id="UP001174909">
    <property type="component" value="Unassembled WGS sequence"/>
</dbReference>
<dbReference type="PROSITE" id="PS00616">
    <property type="entry name" value="HIS_ACID_PHOSPHAT_1"/>
    <property type="match status" value="1"/>
</dbReference>
<dbReference type="InterPro" id="IPR033379">
    <property type="entry name" value="Acid_Pase_AS"/>
</dbReference>
<dbReference type="Gene3D" id="3.40.50.1240">
    <property type="entry name" value="Phosphoglycerate mutase-like"/>
    <property type="match status" value="2"/>
</dbReference>
<dbReference type="InterPro" id="IPR000560">
    <property type="entry name" value="His_Pase_clade-2"/>
</dbReference>
<dbReference type="CDD" id="cd07061">
    <property type="entry name" value="HP_HAP_like"/>
    <property type="match status" value="1"/>
</dbReference>
<dbReference type="PANTHER" id="PTHR11567">
    <property type="entry name" value="ACID PHOSPHATASE-RELATED"/>
    <property type="match status" value="1"/>
</dbReference>